<reference evidence="1" key="2">
    <citation type="journal article" date="2015" name="Fish Shellfish Immunol.">
        <title>Early steps in the European eel (Anguilla anguilla)-Vibrio vulnificus interaction in the gills: Role of the RtxA13 toxin.</title>
        <authorList>
            <person name="Callol A."/>
            <person name="Pajuelo D."/>
            <person name="Ebbesson L."/>
            <person name="Teles M."/>
            <person name="MacKenzie S."/>
            <person name="Amaro C."/>
        </authorList>
    </citation>
    <scope>NUCLEOTIDE SEQUENCE</scope>
</reference>
<organism evidence="1">
    <name type="scientific">Anguilla anguilla</name>
    <name type="common">European freshwater eel</name>
    <name type="synonym">Muraena anguilla</name>
    <dbReference type="NCBI Taxonomy" id="7936"/>
    <lineage>
        <taxon>Eukaryota</taxon>
        <taxon>Metazoa</taxon>
        <taxon>Chordata</taxon>
        <taxon>Craniata</taxon>
        <taxon>Vertebrata</taxon>
        <taxon>Euteleostomi</taxon>
        <taxon>Actinopterygii</taxon>
        <taxon>Neopterygii</taxon>
        <taxon>Teleostei</taxon>
        <taxon>Anguilliformes</taxon>
        <taxon>Anguillidae</taxon>
        <taxon>Anguilla</taxon>
    </lineage>
</organism>
<dbReference type="EMBL" id="GBXM01061924">
    <property type="protein sequence ID" value="JAH46653.1"/>
    <property type="molecule type" value="Transcribed_RNA"/>
</dbReference>
<name>A0A0E9RQ42_ANGAN</name>
<evidence type="ECO:0000313" key="1">
    <source>
        <dbReference type="EMBL" id="JAH30535.1"/>
    </source>
</evidence>
<accession>A0A0E9RQ42</accession>
<sequence>MRPEPEGSIIPVQHLFSMSCTEQPMGCVTKASERRSLLQRHIK</sequence>
<dbReference type="PROSITE" id="PS51257">
    <property type="entry name" value="PROKAR_LIPOPROTEIN"/>
    <property type="match status" value="1"/>
</dbReference>
<dbReference type="EMBL" id="GBXM01078042">
    <property type="protein sequence ID" value="JAH30535.1"/>
    <property type="molecule type" value="Transcribed_RNA"/>
</dbReference>
<reference evidence="1" key="1">
    <citation type="submission" date="2014-11" db="EMBL/GenBank/DDBJ databases">
        <authorList>
            <person name="Amaro Gonzalez C."/>
        </authorList>
    </citation>
    <scope>NUCLEOTIDE SEQUENCE</scope>
</reference>
<dbReference type="AlphaFoldDB" id="A0A0E9RQ42"/>
<protein>
    <submittedName>
        <fullName evidence="1">Uncharacterized protein</fullName>
    </submittedName>
</protein>
<proteinExistence type="predicted"/>